<accession>A0ABP1FWK9</accession>
<comment type="cofactor">
    <cofactor evidence="5">
        <name>FAD</name>
        <dbReference type="ChEBI" id="CHEBI:57692"/>
    </cofactor>
</comment>
<dbReference type="InterPro" id="IPR002872">
    <property type="entry name" value="Proline_DH_dom"/>
</dbReference>
<evidence type="ECO:0000313" key="8">
    <source>
        <dbReference type="Proteomes" id="UP001497392"/>
    </source>
</evidence>
<dbReference type="PANTHER" id="PTHR13914:SF0">
    <property type="entry name" value="PROLINE DEHYDROGENASE 1, MITOCHONDRIAL"/>
    <property type="match status" value="1"/>
</dbReference>
<keyword evidence="5" id="KW-0285">Flavoprotein</keyword>
<evidence type="ECO:0000313" key="7">
    <source>
        <dbReference type="EMBL" id="CAL5224266.1"/>
    </source>
</evidence>
<evidence type="ECO:0000259" key="6">
    <source>
        <dbReference type="Pfam" id="PF01619"/>
    </source>
</evidence>
<evidence type="ECO:0000256" key="3">
    <source>
        <dbReference type="ARBA" id="ARBA00023002"/>
    </source>
</evidence>
<comment type="similarity">
    <text evidence="1 5">Belongs to the proline oxidase family.</text>
</comment>
<protein>
    <recommendedName>
        <fullName evidence="2 5">Proline dehydrogenase</fullName>
        <ecNumber evidence="2 5">1.5.5.2</ecNumber>
    </recommendedName>
</protein>
<keyword evidence="5" id="KW-0274">FAD</keyword>
<dbReference type="InterPro" id="IPR015659">
    <property type="entry name" value="Proline_oxidase"/>
</dbReference>
<dbReference type="Gene3D" id="3.20.20.220">
    <property type="match status" value="1"/>
</dbReference>
<dbReference type="InterPro" id="IPR029041">
    <property type="entry name" value="FAD-linked_oxidoreductase-like"/>
</dbReference>
<keyword evidence="3 5" id="KW-0560">Oxidoreductase</keyword>
<reference evidence="7 8" key="1">
    <citation type="submission" date="2024-06" db="EMBL/GenBank/DDBJ databases">
        <authorList>
            <person name="Kraege A."/>
            <person name="Thomma B."/>
        </authorList>
    </citation>
    <scope>NUCLEOTIDE SEQUENCE [LARGE SCALE GENOMIC DNA]</scope>
</reference>
<keyword evidence="4 5" id="KW-0642">Proline metabolism</keyword>
<evidence type="ECO:0000256" key="2">
    <source>
        <dbReference type="ARBA" id="ARBA00012695"/>
    </source>
</evidence>
<feature type="domain" description="Proline dehydrogenase" evidence="6">
    <location>
        <begin position="134"/>
        <end position="467"/>
    </location>
</feature>
<organism evidence="7 8">
    <name type="scientific">Coccomyxa viridis</name>
    <dbReference type="NCBI Taxonomy" id="1274662"/>
    <lineage>
        <taxon>Eukaryota</taxon>
        <taxon>Viridiplantae</taxon>
        <taxon>Chlorophyta</taxon>
        <taxon>core chlorophytes</taxon>
        <taxon>Trebouxiophyceae</taxon>
        <taxon>Trebouxiophyceae incertae sedis</taxon>
        <taxon>Coccomyxaceae</taxon>
        <taxon>Coccomyxa</taxon>
    </lineage>
</organism>
<name>A0ABP1FWK9_9CHLO</name>
<sequence>MLRSCGVFSGKWISSLKIIPNHAPCAVFQTAAAHKEDPCLEVHYPEAHEQAPRLPFQELQFNDAQQAFQAKSTGKLIQSLAVFRACSLKPLVENADTIIRASRRVAAPLVDSIVKATMFRHFCGGECVESIQPTLKYLEENGIRPILNYAAEDDVSAEPEEATSCPHAAAERCLDRNTAIFMRSIRDSDNFGNRAFVAIKVTALAPPKLLEKMSELLTQHGDLSDRGFCSARLAEAMLPHLDEQEQASFHGVLRRLDTLADALIAKGNSRVLVDAEHTYFQPAIDALTIRLQQRCNRQEPVVLNTYQCYLKDAAARIETDMQRAAAEGWKFGAKTVRGAYMVVERARAAEKGYESPIWDSLQETHDNYNRCAARVLEAVAEGSAELMVASHNQETVALATRRMHELGLQPSSSGVYFGQLLGMADHLSFTLGRAGYRIHKIVPYGPVHETLQYLIRRAQENSSIMSATGKEREMIQAELIRRLRESLSLNRLFKAPGAMQQPSASAAA</sequence>
<evidence type="ECO:0000256" key="4">
    <source>
        <dbReference type="ARBA" id="ARBA00023062"/>
    </source>
</evidence>
<gene>
    <name evidence="7" type="primary">g6925</name>
    <name evidence="7" type="ORF">VP750_LOCUS5925</name>
</gene>
<comment type="caution">
    <text evidence="7">The sequence shown here is derived from an EMBL/GenBank/DDBJ whole genome shotgun (WGS) entry which is preliminary data.</text>
</comment>
<evidence type="ECO:0000256" key="5">
    <source>
        <dbReference type="RuleBase" id="RU364054"/>
    </source>
</evidence>
<dbReference type="EMBL" id="CAXHTA020000010">
    <property type="protein sequence ID" value="CAL5224266.1"/>
    <property type="molecule type" value="Genomic_DNA"/>
</dbReference>
<dbReference type="EC" id="1.5.5.2" evidence="2 5"/>
<comment type="function">
    <text evidence="5">Converts proline to delta-1-pyrroline-5-carboxylate.</text>
</comment>
<dbReference type="Proteomes" id="UP001497392">
    <property type="component" value="Unassembled WGS sequence"/>
</dbReference>
<dbReference type="SUPFAM" id="SSF51730">
    <property type="entry name" value="FAD-linked oxidoreductase"/>
    <property type="match status" value="1"/>
</dbReference>
<dbReference type="PANTHER" id="PTHR13914">
    <property type="entry name" value="PROLINE OXIDASE"/>
    <property type="match status" value="1"/>
</dbReference>
<keyword evidence="8" id="KW-1185">Reference proteome</keyword>
<proteinExistence type="inferred from homology"/>
<comment type="catalytic activity">
    <reaction evidence="5">
        <text>L-proline + a quinone = (S)-1-pyrroline-5-carboxylate + a quinol + H(+)</text>
        <dbReference type="Rhea" id="RHEA:23784"/>
        <dbReference type="ChEBI" id="CHEBI:15378"/>
        <dbReference type="ChEBI" id="CHEBI:17388"/>
        <dbReference type="ChEBI" id="CHEBI:24646"/>
        <dbReference type="ChEBI" id="CHEBI:60039"/>
        <dbReference type="ChEBI" id="CHEBI:132124"/>
        <dbReference type="EC" id="1.5.5.2"/>
    </reaction>
</comment>
<evidence type="ECO:0000256" key="1">
    <source>
        <dbReference type="ARBA" id="ARBA00005869"/>
    </source>
</evidence>
<dbReference type="Pfam" id="PF01619">
    <property type="entry name" value="Pro_dh"/>
    <property type="match status" value="1"/>
</dbReference>